<dbReference type="GO" id="GO:0016787">
    <property type="term" value="F:hydrolase activity"/>
    <property type="evidence" value="ECO:0007669"/>
    <property type="project" value="UniProtKB-KW"/>
</dbReference>
<name>A0A2T2X9E0_9FIRM</name>
<evidence type="ECO:0000313" key="6">
    <source>
        <dbReference type="Proteomes" id="UP000242699"/>
    </source>
</evidence>
<dbReference type="EMBL" id="PXYT01000004">
    <property type="protein sequence ID" value="PSR31105.1"/>
    <property type="molecule type" value="Genomic_DNA"/>
</dbReference>
<dbReference type="PROSITE" id="PS00893">
    <property type="entry name" value="NUDIX_BOX"/>
    <property type="match status" value="1"/>
</dbReference>
<evidence type="ECO:0000256" key="2">
    <source>
        <dbReference type="ARBA" id="ARBA00022801"/>
    </source>
</evidence>
<dbReference type="SUPFAM" id="SSF55811">
    <property type="entry name" value="Nudix"/>
    <property type="match status" value="1"/>
</dbReference>
<evidence type="ECO:0000256" key="1">
    <source>
        <dbReference type="ARBA" id="ARBA00001946"/>
    </source>
</evidence>
<evidence type="ECO:0000313" key="5">
    <source>
        <dbReference type="EMBL" id="PSR31105.1"/>
    </source>
</evidence>
<comment type="similarity">
    <text evidence="3">Belongs to the Nudix hydrolase family.</text>
</comment>
<reference evidence="5 6" key="1">
    <citation type="journal article" date="2014" name="BMC Genomics">
        <title>Comparison of environmental and isolate Sulfobacillus genomes reveals diverse carbon, sulfur, nitrogen, and hydrogen metabolisms.</title>
        <authorList>
            <person name="Justice N.B."/>
            <person name="Norman A."/>
            <person name="Brown C.T."/>
            <person name="Singh A."/>
            <person name="Thomas B.C."/>
            <person name="Banfield J.F."/>
        </authorList>
    </citation>
    <scope>NUCLEOTIDE SEQUENCE [LARGE SCALE GENOMIC DNA]</scope>
    <source>
        <strain evidence="5">AMDSBA1</strain>
    </source>
</reference>
<sequence length="164" mass="18108">MMDDSGEAQKQRGRIFTDIPKHTVAAAAYITNIKGQVLLVQTYHRHDTWELPGGQVEEGETLEEAVIREVEEESGIEVNVQGVSGVYQNRQTGVVVVIFIGEMTGGRLRTSTETKAARFVDPSPQTFEQLVTRPQFLARTLDAYSGASVPFRAAWPSEAANHSF</sequence>
<dbReference type="AlphaFoldDB" id="A0A2T2X9E0"/>
<dbReference type="CDD" id="cd02883">
    <property type="entry name" value="NUDIX_Hydrolase"/>
    <property type="match status" value="1"/>
</dbReference>
<gene>
    <name evidence="5" type="ORF">C7B43_03115</name>
</gene>
<dbReference type="PROSITE" id="PS51462">
    <property type="entry name" value="NUDIX"/>
    <property type="match status" value="1"/>
</dbReference>
<feature type="domain" description="Nudix hydrolase" evidence="4">
    <location>
        <begin position="20"/>
        <end position="143"/>
    </location>
</feature>
<dbReference type="Gene3D" id="3.90.79.10">
    <property type="entry name" value="Nucleoside Triphosphate Pyrophosphohydrolase"/>
    <property type="match status" value="1"/>
</dbReference>
<organism evidence="5 6">
    <name type="scientific">Sulfobacillus benefaciens</name>
    <dbReference type="NCBI Taxonomy" id="453960"/>
    <lineage>
        <taxon>Bacteria</taxon>
        <taxon>Bacillati</taxon>
        <taxon>Bacillota</taxon>
        <taxon>Clostridia</taxon>
        <taxon>Eubacteriales</taxon>
        <taxon>Clostridiales Family XVII. Incertae Sedis</taxon>
        <taxon>Sulfobacillus</taxon>
    </lineage>
</organism>
<dbReference type="InterPro" id="IPR020084">
    <property type="entry name" value="NUDIX_hydrolase_CS"/>
</dbReference>
<keyword evidence="2 3" id="KW-0378">Hydrolase</keyword>
<dbReference type="InterPro" id="IPR020476">
    <property type="entry name" value="Nudix_hydrolase"/>
</dbReference>
<proteinExistence type="inferred from homology"/>
<dbReference type="PANTHER" id="PTHR43046:SF2">
    <property type="entry name" value="8-OXO-DGTP DIPHOSPHATASE-RELATED"/>
    <property type="match status" value="1"/>
</dbReference>
<comment type="cofactor">
    <cofactor evidence="1">
        <name>Mg(2+)</name>
        <dbReference type="ChEBI" id="CHEBI:18420"/>
    </cofactor>
</comment>
<dbReference type="InterPro" id="IPR000086">
    <property type="entry name" value="NUDIX_hydrolase_dom"/>
</dbReference>
<dbReference type="PANTHER" id="PTHR43046">
    <property type="entry name" value="GDP-MANNOSE MANNOSYL HYDROLASE"/>
    <property type="match status" value="1"/>
</dbReference>
<accession>A0A2T2X9E0</accession>
<protein>
    <submittedName>
        <fullName evidence="5">DNA mismatch repair protein MutT</fullName>
    </submittedName>
</protein>
<evidence type="ECO:0000259" key="4">
    <source>
        <dbReference type="PROSITE" id="PS51462"/>
    </source>
</evidence>
<evidence type="ECO:0000256" key="3">
    <source>
        <dbReference type="RuleBase" id="RU003476"/>
    </source>
</evidence>
<dbReference type="PRINTS" id="PR00502">
    <property type="entry name" value="NUDIXFAMILY"/>
</dbReference>
<dbReference type="Proteomes" id="UP000242699">
    <property type="component" value="Unassembled WGS sequence"/>
</dbReference>
<dbReference type="InterPro" id="IPR015797">
    <property type="entry name" value="NUDIX_hydrolase-like_dom_sf"/>
</dbReference>
<dbReference type="Pfam" id="PF00293">
    <property type="entry name" value="NUDIX"/>
    <property type="match status" value="1"/>
</dbReference>
<comment type="caution">
    <text evidence="5">The sequence shown here is derived from an EMBL/GenBank/DDBJ whole genome shotgun (WGS) entry which is preliminary data.</text>
</comment>